<dbReference type="HOGENOM" id="CLU_004782_0_0_1"/>
<reference evidence="4" key="1">
    <citation type="submission" date="2011-08" db="EMBL/GenBank/DDBJ databases">
        <title>The draft genome of Latimeria chalumnae.</title>
        <authorList>
            <person name="Di Palma F."/>
            <person name="Alfoldi J."/>
            <person name="Johnson J."/>
            <person name="Berlin A."/>
            <person name="Gnerre S."/>
            <person name="Jaffe D."/>
            <person name="MacCallum I."/>
            <person name="Young S."/>
            <person name="Walker B.J."/>
            <person name="Lander E."/>
            <person name="Lindblad-Toh K."/>
        </authorList>
    </citation>
    <scope>NUCLEOTIDE SEQUENCE [LARGE SCALE GENOMIC DNA]</scope>
    <source>
        <strain evidence="4">Wild caught</strain>
    </source>
</reference>
<dbReference type="Ensembl" id="ENSLACT00000015800.1">
    <property type="protein sequence ID" value="ENSLACP00000015690.1"/>
    <property type="gene ID" value="ENSLACG00000013817.1"/>
</dbReference>
<accession>H3B1B9</accession>
<evidence type="ECO:0000313" key="3">
    <source>
        <dbReference type="Ensembl" id="ENSLACP00000015690.1"/>
    </source>
</evidence>
<protein>
    <submittedName>
        <fullName evidence="3">Bridge-like lipid transfer protein family member 3A</fullName>
    </submittedName>
</protein>
<dbReference type="EMBL" id="AFYH01013873">
    <property type="status" value="NOT_ANNOTATED_CDS"/>
    <property type="molecule type" value="Genomic_DNA"/>
</dbReference>
<dbReference type="GO" id="GO:0042826">
    <property type="term" value="F:histone deacetylase binding"/>
    <property type="evidence" value="ECO:0007669"/>
    <property type="project" value="TreeGrafter"/>
</dbReference>
<dbReference type="OMA" id="HSLISCN"/>
<dbReference type="Proteomes" id="UP000008672">
    <property type="component" value="Unassembled WGS sequence"/>
</dbReference>
<dbReference type="PANTHER" id="PTHR22774:SF15">
    <property type="entry name" value="BRIDGE-LIKE LIPID TRANSFER PROTEIN FAMILY MEMBER 3A"/>
    <property type="match status" value="1"/>
</dbReference>
<dbReference type="EMBL" id="AFYH01013872">
    <property type="status" value="NOT_ANNOTATED_CDS"/>
    <property type="molecule type" value="Genomic_DNA"/>
</dbReference>
<reference evidence="3" key="3">
    <citation type="submission" date="2025-09" db="UniProtKB">
        <authorList>
            <consortium name="Ensembl"/>
        </authorList>
    </citation>
    <scope>IDENTIFICATION</scope>
</reference>
<feature type="compositionally biased region" description="Low complexity" evidence="2">
    <location>
        <begin position="280"/>
        <end position="299"/>
    </location>
</feature>
<dbReference type="STRING" id="7897.ENSLACP00000015690"/>
<dbReference type="eggNOG" id="KOG2955">
    <property type="taxonomic scope" value="Eukaryota"/>
</dbReference>
<organism evidence="3 4">
    <name type="scientific">Latimeria chalumnae</name>
    <name type="common">Coelacanth</name>
    <dbReference type="NCBI Taxonomy" id="7897"/>
    <lineage>
        <taxon>Eukaryota</taxon>
        <taxon>Metazoa</taxon>
        <taxon>Chordata</taxon>
        <taxon>Craniata</taxon>
        <taxon>Vertebrata</taxon>
        <taxon>Euteleostomi</taxon>
        <taxon>Coelacanthiformes</taxon>
        <taxon>Coelacanthidae</taxon>
        <taxon>Latimeria</taxon>
    </lineage>
</organism>
<keyword evidence="4" id="KW-1185">Reference proteome</keyword>
<dbReference type="Bgee" id="ENSLACG00000013817">
    <property type="expression patterns" value="Expressed in chordate pharynx"/>
</dbReference>
<gene>
    <name evidence="3" type="primary">BLTP3A</name>
</gene>
<feature type="compositionally biased region" description="Polar residues" evidence="2">
    <location>
        <begin position="892"/>
        <end position="905"/>
    </location>
</feature>
<evidence type="ECO:0000256" key="1">
    <source>
        <dbReference type="SAM" id="Coils"/>
    </source>
</evidence>
<evidence type="ECO:0000256" key="2">
    <source>
        <dbReference type="SAM" id="MobiDB-lite"/>
    </source>
</evidence>
<feature type="region of interest" description="Disordered" evidence="2">
    <location>
        <begin position="267"/>
        <end position="299"/>
    </location>
</feature>
<sequence length="1446" mass="161545">MAGIIKKQILKHLSRFTKNLSPDKINLSTLKGEGQLTNLELDEEVLQNVLDLPTWLAITRVYCNKAAIRIQWTKLKTHPISLYLDKVEVEMRTCEEPRQPNGPSPIALAAGQSEYGFAEKVVEGMFIIINSITIKIQAKAFHASFELWQLQGCSMNPKWQQSDLRFTRITDPHRGEVLTFKELTWQTLRIEADAIESAEQEFVSTPLRLITNQGRIRIALKRRVKDCNVVATKLMFLLDDLLWVFTDSQLKAMMKYAKSLSEAMEKSAQQRKSMAPDTAQSASSVSSMHQSWSQQSVTSGSPSSISQYFEEHDVKESSYHLSISRLDLHICEDSYSRDPAWTGAPQHRVTGGAIQLTFKKMGFDYYPFHLAGDGCRHWVRHSEAMETRGQWAKELLKEFGCKVEVFFTQTAAGSGEPRRQPTESVVENLFSPEAGGRKQRSASFASVQSWQSLRSRLRSSCVLLRVDDLDVYQVSTPGQQSKKPTALLSCCRKSLRLPENVSAIHIEFTEYYFPDSQECPVPCPNLYIQLNGLQFTLDEVSMLWMNLFSLDLYQSLQQFKAIYKLEDSGKGDEHIDIRLDGARLKFVVPVEKKVVDHPNRPQSIAGHVLTMTATNSRHAPHCTHVDLQSMFRSFASSEFYHSTYTQFPRSEDSFNILHTLFLHHAYHVDTKLQKPSLFPHQALKSSAANDIWSIHFTQLSLDFEGAQKSKGKSLHFIEEFPLSLWICLPVKLKQSKSPVQQQSPLAPDCKMASSASYTSHMNHIGPTETSPRSKTIEDLRNVDKFATSVDCGPTENSAWSLELESSADVHVLVHTTAHVKIRLNHYQYLLLLRLKESLAQLGEELAHDIQAVMGSPSVNPTSCLGILFHSAEVALLFHPLPTSDMEAKPTDSESTSLMESDLSPSDSKEALVTEEKGLKQMASPDQVSASHEKVLEDSIIENVDLSLMASGSENQEEKGPVEEACEAVETLDSEEAITPSPVTSLLPLSPSLTLHPLRSREPSLMGQADLIPLKNIEVELTSALNTTKDVTKEALHVTMDLTKEAVSLTKDAFSLSKEKMASTMQRMLSLQPGKELTPRIQETSFASTPLSNKVRILNMNRAVSQQSIDAASLDGNQLEDQLSVDSDSSENFVILQDSESITESLLSEHVPHSLDVPIRRQSQLMEVEGDDRTSPDITSSTSQSTDEVSQEMALVLVLKLLEVNCGIDTRGEDMVVAVRALEVIPEQLGNVGVQQFLNSSRLSPGKPFSESKPSRLQEAVSLRFEAGPSAAAHSPLAVKNGFLHFCISNYSADLLMSSLTSLGPFLEDEVDPEVIPMKIEIRDTQITLKDDGPRLYPTSPGPIPIILSVDDLTVQRTDDGTFCIKAVQMAKEFPAKETQKQSLSLKELEPTEPETVPENLLSFQVLKQNEVLQKEVESLKEALTKANLDKNQLLQELWKYNPNFHL</sequence>
<reference evidence="3" key="2">
    <citation type="submission" date="2025-08" db="UniProtKB">
        <authorList>
            <consortium name="Ensembl"/>
        </authorList>
    </citation>
    <scope>IDENTIFICATION</scope>
</reference>
<dbReference type="InterPro" id="IPR026728">
    <property type="entry name" value="BLTP3A/B"/>
</dbReference>
<feature type="coiled-coil region" evidence="1">
    <location>
        <begin position="1409"/>
        <end position="1436"/>
    </location>
</feature>
<dbReference type="GeneTree" id="ENSGT00600000084428"/>
<feature type="region of interest" description="Disordered" evidence="2">
    <location>
        <begin position="1166"/>
        <end position="1185"/>
    </location>
</feature>
<evidence type="ECO:0000313" key="4">
    <source>
        <dbReference type="Proteomes" id="UP000008672"/>
    </source>
</evidence>
<dbReference type="PANTHER" id="PTHR22774">
    <property type="entry name" value="CHOREIN N-TERMINAL DOMAIN-CONTAINING PROTEIN"/>
    <property type="match status" value="1"/>
</dbReference>
<feature type="compositionally biased region" description="Polar residues" evidence="2">
    <location>
        <begin position="1175"/>
        <end position="1185"/>
    </location>
</feature>
<dbReference type="Pfam" id="PF24917">
    <property type="entry name" value="BLTP3A_B"/>
    <property type="match status" value="1"/>
</dbReference>
<dbReference type="FunCoup" id="H3B1B9">
    <property type="interactions" value="1010"/>
</dbReference>
<dbReference type="InParanoid" id="H3B1B9"/>
<keyword evidence="1" id="KW-0175">Coiled coil</keyword>
<name>H3B1B9_LATCH</name>
<proteinExistence type="predicted"/>
<feature type="region of interest" description="Disordered" evidence="2">
    <location>
        <begin position="884"/>
        <end position="906"/>
    </location>
</feature>